<protein>
    <recommendedName>
        <fullName evidence="6">Gram-positive cocci surface proteins LPxTG domain-containing protein</fullName>
    </recommendedName>
</protein>
<keyword evidence="2" id="KW-1133">Transmembrane helix</keyword>
<feature type="signal peptide" evidence="3">
    <location>
        <begin position="1"/>
        <end position="32"/>
    </location>
</feature>
<reference evidence="4 5" key="1">
    <citation type="journal article" date="2019" name="Int. J. Syst. Evol. Microbiol.">
        <title>The Global Catalogue of Microorganisms (GCM) 10K type strain sequencing project: providing services to taxonomists for standard genome sequencing and annotation.</title>
        <authorList>
            <consortium name="The Broad Institute Genomics Platform"/>
            <consortium name="The Broad Institute Genome Sequencing Center for Infectious Disease"/>
            <person name="Wu L."/>
            <person name="Ma J."/>
        </authorList>
    </citation>
    <scope>NUCLEOTIDE SEQUENCE [LARGE SCALE GENOMIC DNA]</scope>
    <source>
        <strain evidence="4 5">JCM 15900</strain>
    </source>
</reference>
<evidence type="ECO:0000256" key="2">
    <source>
        <dbReference type="SAM" id="Phobius"/>
    </source>
</evidence>
<evidence type="ECO:0000313" key="4">
    <source>
        <dbReference type="EMBL" id="GAA2090097.1"/>
    </source>
</evidence>
<feature type="region of interest" description="Disordered" evidence="1">
    <location>
        <begin position="380"/>
        <end position="433"/>
    </location>
</feature>
<feature type="transmembrane region" description="Helical" evidence="2">
    <location>
        <begin position="438"/>
        <end position="457"/>
    </location>
</feature>
<name>A0ABN2WG74_9MICO</name>
<keyword evidence="5" id="KW-1185">Reference proteome</keyword>
<keyword evidence="2" id="KW-0472">Membrane</keyword>
<evidence type="ECO:0000256" key="3">
    <source>
        <dbReference type="SAM" id="SignalP"/>
    </source>
</evidence>
<sequence>MSPGSSLPARRGRSRLLALSAAVALGAAPALAAAPASAAERVEFFDEVPDDGDYTGPGDTLELLVSAMTPADTVVITVDGREVLRTAEPANHRDLDLCTWCHLDDIDEEDAEELDEAFFTRGEPTDIWLSVYLDEPLEDGAQITVRVGDAEATSTFVDTGWDTLPEWTPTMAATVLDREVAASGLQLAGELHPTELAPMTSIEHTAVFYELAEDADVFWLPAGEMAIAEADGSTVSGTVSPSTRFESFVVPWDEDDWEEWEDEDDWDEESQGDVAWAAEVAERIGPASAGPGAEQAEATAAVLDALSQLRTAAEAGTEEANAAKASVQADAVPEEAALSELILREEVEMGTHVLLTPFEGDYFLMSSTDDGDVFDVEHRAEQTEDPGSGAPNEGGKTPGGGRTDAPTQPAVQPAVAPTAEAAPRAHDVESLPRTGTELAAPLGAAAALLAVGAAAVVSSRVRRAT</sequence>
<dbReference type="InterPro" id="IPR006311">
    <property type="entry name" value="TAT_signal"/>
</dbReference>
<dbReference type="EMBL" id="BAAAPZ010000002">
    <property type="protein sequence ID" value="GAA2090097.1"/>
    <property type="molecule type" value="Genomic_DNA"/>
</dbReference>
<accession>A0ABN2WG74</accession>
<feature type="chain" id="PRO_5046849481" description="Gram-positive cocci surface proteins LPxTG domain-containing protein" evidence="3">
    <location>
        <begin position="33"/>
        <end position="465"/>
    </location>
</feature>
<evidence type="ECO:0000313" key="5">
    <source>
        <dbReference type="Proteomes" id="UP001500984"/>
    </source>
</evidence>
<dbReference type="PROSITE" id="PS51318">
    <property type="entry name" value="TAT"/>
    <property type="match status" value="1"/>
</dbReference>
<gene>
    <name evidence="4" type="ORF">GCM10009823_06290</name>
</gene>
<evidence type="ECO:0000256" key="1">
    <source>
        <dbReference type="SAM" id="MobiDB-lite"/>
    </source>
</evidence>
<evidence type="ECO:0008006" key="6">
    <source>
        <dbReference type="Google" id="ProtNLM"/>
    </source>
</evidence>
<proteinExistence type="predicted"/>
<comment type="caution">
    <text evidence="4">The sequence shown here is derived from an EMBL/GenBank/DDBJ whole genome shotgun (WGS) entry which is preliminary data.</text>
</comment>
<dbReference type="Proteomes" id="UP001500984">
    <property type="component" value="Unassembled WGS sequence"/>
</dbReference>
<keyword evidence="3" id="KW-0732">Signal</keyword>
<dbReference type="RefSeq" id="WP_291797648.1">
    <property type="nucleotide sequence ID" value="NZ_BAAAPZ010000002.1"/>
</dbReference>
<keyword evidence="2" id="KW-0812">Transmembrane</keyword>
<organism evidence="4 5">
    <name type="scientific">Brevibacterium salitolerans</name>
    <dbReference type="NCBI Taxonomy" id="1403566"/>
    <lineage>
        <taxon>Bacteria</taxon>
        <taxon>Bacillati</taxon>
        <taxon>Actinomycetota</taxon>
        <taxon>Actinomycetes</taxon>
        <taxon>Micrococcales</taxon>
        <taxon>Brevibacteriaceae</taxon>
        <taxon>Brevibacterium</taxon>
    </lineage>
</organism>
<feature type="compositionally biased region" description="Low complexity" evidence="1">
    <location>
        <begin position="405"/>
        <end position="422"/>
    </location>
</feature>